<dbReference type="InterPro" id="IPR001387">
    <property type="entry name" value="Cro/C1-type_HTH"/>
</dbReference>
<evidence type="ECO:0000256" key="1">
    <source>
        <dbReference type="ARBA" id="ARBA00006157"/>
    </source>
</evidence>
<dbReference type="RefSeq" id="WP_160621594.1">
    <property type="nucleotide sequence ID" value="NZ_CP028271.1"/>
</dbReference>
<feature type="domain" description="HTH cro/C1-type" evidence="5">
    <location>
        <begin position="15"/>
        <end position="66"/>
    </location>
</feature>
<keyword evidence="3" id="KW-0238">DNA-binding</keyword>
<dbReference type="PROSITE" id="PS50943">
    <property type="entry name" value="HTH_CROC1"/>
    <property type="match status" value="1"/>
</dbReference>
<dbReference type="GO" id="GO:0003677">
    <property type="term" value="F:DNA binding"/>
    <property type="evidence" value="ECO:0007669"/>
    <property type="project" value="UniProtKB-KW"/>
</dbReference>
<keyword evidence="4" id="KW-0804">Transcription</keyword>
<dbReference type="AlphaFoldDB" id="A0A6P1Q0K3"/>
<evidence type="ECO:0000313" key="6">
    <source>
        <dbReference type="EMBL" id="QHM71639.1"/>
    </source>
</evidence>
<dbReference type="KEGG" id="mint:C7M51_01930"/>
<keyword evidence="7" id="KW-1185">Reference proteome</keyword>
<dbReference type="Proteomes" id="UP000464053">
    <property type="component" value="Chromosome"/>
</dbReference>
<reference evidence="6 7" key="1">
    <citation type="submission" date="2018-03" db="EMBL/GenBank/DDBJ databases">
        <title>Pantoea intestinalis SRCM103226 isolated form the mealworm.</title>
        <authorList>
            <person name="Jeong D.-Y."/>
            <person name="Kim J.W."/>
        </authorList>
    </citation>
    <scope>NUCLEOTIDE SEQUENCE [LARGE SCALE GENOMIC DNA]</scope>
    <source>
        <strain evidence="6 7">SRCM103226</strain>
    </source>
</reference>
<dbReference type="Pfam" id="PF13693">
    <property type="entry name" value="HTH_35"/>
    <property type="match status" value="1"/>
</dbReference>
<dbReference type="OrthoDB" id="5405994at2"/>
<evidence type="ECO:0000256" key="4">
    <source>
        <dbReference type="ARBA" id="ARBA00023163"/>
    </source>
</evidence>
<comment type="similarity">
    <text evidence="1">Belongs to the ner transcriptional regulatory family.</text>
</comment>
<dbReference type="EMBL" id="CP028271">
    <property type="protein sequence ID" value="QHM71639.1"/>
    <property type="molecule type" value="Genomic_DNA"/>
</dbReference>
<sequence length="82" mass="9351">MSVKNQVQDWHAEQVKAAIRMKGKTLAQLSREAGLNPDTMRNVLRCHIPRYEAIIANYLEVSPALIWPSRYSEVGKCRQLNG</sequence>
<organism evidence="6 7">
    <name type="scientific">Mixta intestinalis</name>
    <dbReference type="NCBI Taxonomy" id="1615494"/>
    <lineage>
        <taxon>Bacteria</taxon>
        <taxon>Pseudomonadati</taxon>
        <taxon>Pseudomonadota</taxon>
        <taxon>Gammaproteobacteria</taxon>
        <taxon>Enterobacterales</taxon>
        <taxon>Erwiniaceae</taxon>
        <taxon>Mixta</taxon>
    </lineage>
</organism>
<proteinExistence type="inferred from homology"/>
<protein>
    <recommendedName>
        <fullName evidence="5">HTH cro/C1-type domain-containing protein</fullName>
    </recommendedName>
</protein>
<evidence type="ECO:0000259" key="5">
    <source>
        <dbReference type="PROSITE" id="PS50943"/>
    </source>
</evidence>
<evidence type="ECO:0000256" key="2">
    <source>
        <dbReference type="ARBA" id="ARBA00023015"/>
    </source>
</evidence>
<gene>
    <name evidence="6" type="ORF">C7M51_01930</name>
</gene>
<evidence type="ECO:0000313" key="7">
    <source>
        <dbReference type="Proteomes" id="UP000464053"/>
    </source>
</evidence>
<dbReference type="InterPro" id="IPR038722">
    <property type="entry name" value="Ner_HTH_dom"/>
</dbReference>
<accession>A0A6P1Q0K3</accession>
<dbReference type="SUPFAM" id="SSF47413">
    <property type="entry name" value="lambda repressor-like DNA-binding domains"/>
    <property type="match status" value="1"/>
</dbReference>
<name>A0A6P1Q0K3_9GAMM</name>
<evidence type="ECO:0000256" key="3">
    <source>
        <dbReference type="ARBA" id="ARBA00023125"/>
    </source>
</evidence>
<dbReference type="Gene3D" id="1.10.260.40">
    <property type="entry name" value="lambda repressor-like DNA-binding domains"/>
    <property type="match status" value="1"/>
</dbReference>
<dbReference type="InterPro" id="IPR010982">
    <property type="entry name" value="Lambda_DNA-bd_dom_sf"/>
</dbReference>
<keyword evidence="2" id="KW-0805">Transcription regulation</keyword>